<feature type="region of interest" description="Disordered" evidence="5">
    <location>
        <begin position="221"/>
        <end position="281"/>
    </location>
</feature>
<keyword evidence="3 6" id="KW-0732">Signal</keyword>
<evidence type="ECO:0000256" key="4">
    <source>
        <dbReference type="ARBA" id="ARBA00023180"/>
    </source>
</evidence>
<dbReference type="PANTHER" id="PTHR15462:SF17">
    <property type="entry name" value="INACTIVE SERINE PROTEASE 35"/>
    <property type="match status" value="1"/>
</dbReference>
<evidence type="ECO:0000256" key="5">
    <source>
        <dbReference type="SAM" id="MobiDB-lite"/>
    </source>
</evidence>
<evidence type="ECO:0000256" key="3">
    <source>
        <dbReference type="ARBA" id="ARBA00022729"/>
    </source>
</evidence>
<evidence type="ECO:0000256" key="2">
    <source>
        <dbReference type="ARBA" id="ARBA00022525"/>
    </source>
</evidence>
<comment type="subcellular location">
    <subcellularLocation>
        <location evidence="1">Secreted</location>
    </subcellularLocation>
</comment>
<dbReference type="GO" id="GO:0005576">
    <property type="term" value="C:extracellular region"/>
    <property type="evidence" value="ECO:0007669"/>
    <property type="project" value="UniProtKB-SubCell"/>
</dbReference>
<accession>A0AAV6RUP7</accession>
<dbReference type="GO" id="GO:0004252">
    <property type="term" value="F:serine-type endopeptidase activity"/>
    <property type="evidence" value="ECO:0007669"/>
    <property type="project" value="InterPro"/>
</dbReference>
<evidence type="ECO:0000313" key="8">
    <source>
        <dbReference type="EMBL" id="KAG7509141.1"/>
    </source>
</evidence>
<feature type="chain" id="PRO_5043843234" evidence="6">
    <location>
        <begin position="36"/>
        <end position="485"/>
    </location>
</feature>
<dbReference type="GO" id="GO:0006508">
    <property type="term" value="P:proteolysis"/>
    <property type="evidence" value="ECO:0007669"/>
    <property type="project" value="UniProtKB-KW"/>
</dbReference>
<proteinExistence type="predicted"/>
<evidence type="ECO:0000256" key="1">
    <source>
        <dbReference type="ARBA" id="ARBA00004613"/>
    </source>
</evidence>
<dbReference type="InterPro" id="IPR001254">
    <property type="entry name" value="Trypsin_dom"/>
</dbReference>
<dbReference type="PANTHER" id="PTHR15462">
    <property type="entry name" value="SERINE PROTEASE"/>
    <property type="match status" value="1"/>
</dbReference>
<evidence type="ECO:0000256" key="6">
    <source>
        <dbReference type="SAM" id="SignalP"/>
    </source>
</evidence>
<dbReference type="AlphaFoldDB" id="A0AAV6RUP7"/>
<feature type="compositionally biased region" description="Basic and acidic residues" evidence="5">
    <location>
        <begin position="233"/>
        <end position="255"/>
    </location>
</feature>
<keyword evidence="9" id="KW-1185">Reference proteome</keyword>
<comment type="caution">
    <text evidence="8">The sequence shown here is derived from an EMBL/GenBank/DDBJ whole genome shotgun (WGS) entry which is preliminary data.</text>
</comment>
<keyword evidence="8" id="KW-0378">Hydrolase</keyword>
<feature type="compositionally biased region" description="Basic residues" evidence="5">
    <location>
        <begin position="258"/>
        <end position="271"/>
    </location>
</feature>
<dbReference type="Proteomes" id="UP000693946">
    <property type="component" value="Linkage Group LG17"/>
</dbReference>
<reference evidence="8 9" key="1">
    <citation type="journal article" date="2021" name="Sci. Rep.">
        <title>Chromosome anchoring in Senegalese sole (Solea senegalensis) reveals sex-associated markers and genome rearrangements in flatfish.</title>
        <authorList>
            <person name="Guerrero-Cozar I."/>
            <person name="Gomez-Garrido J."/>
            <person name="Berbel C."/>
            <person name="Martinez-Blanch J.F."/>
            <person name="Alioto T."/>
            <person name="Claros M.G."/>
            <person name="Gagnaire P.A."/>
            <person name="Manchado M."/>
        </authorList>
    </citation>
    <scope>NUCLEOTIDE SEQUENCE [LARGE SCALE GENOMIC DNA]</scope>
    <source>
        <strain evidence="8">Sse05_10M</strain>
    </source>
</reference>
<dbReference type="InterPro" id="IPR050966">
    <property type="entry name" value="Glutamyl_endopeptidase"/>
</dbReference>
<name>A0AAV6RUP7_SOLSE</name>
<gene>
    <name evidence="8" type="ORF">JOB18_035552</name>
</gene>
<organism evidence="8 9">
    <name type="scientific">Solea senegalensis</name>
    <name type="common">Senegalese sole</name>
    <dbReference type="NCBI Taxonomy" id="28829"/>
    <lineage>
        <taxon>Eukaryota</taxon>
        <taxon>Metazoa</taxon>
        <taxon>Chordata</taxon>
        <taxon>Craniata</taxon>
        <taxon>Vertebrata</taxon>
        <taxon>Euteleostomi</taxon>
        <taxon>Actinopterygii</taxon>
        <taxon>Neopterygii</taxon>
        <taxon>Teleostei</taxon>
        <taxon>Neoteleostei</taxon>
        <taxon>Acanthomorphata</taxon>
        <taxon>Carangaria</taxon>
        <taxon>Pleuronectiformes</taxon>
        <taxon>Pleuronectoidei</taxon>
        <taxon>Soleidae</taxon>
        <taxon>Solea</taxon>
    </lineage>
</organism>
<keyword evidence="8" id="KW-0645">Protease</keyword>
<evidence type="ECO:0000313" key="9">
    <source>
        <dbReference type="Proteomes" id="UP000693946"/>
    </source>
</evidence>
<keyword evidence="4" id="KW-0325">Glycoprotein</keyword>
<dbReference type="Pfam" id="PF00089">
    <property type="entry name" value="Trypsin"/>
    <property type="match status" value="1"/>
</dbReference>
<protein>
    <submittedName>
        <fullName evidence="8">Serine protease 23-like</fullName>
    </submittedName>
</protein>
<evidence type="ECO:0000259" key="7">
    <source>
        <dbReference type="Pfam" id="PF00089"/>
    </source>
</evidence>
<feature type="signal peptide" evidence="6">
    <location>
        <begin position="1"/>
        <end position="35"/>
    </location>
</feature>
<keyword evidence="2" id="KW-0964">Secreted</keyword>
<feature type="domain" description="Peptidase S1" evidence="7">
    <location>
        <begin position="160"/>
        <end position="198"/>
    </location>
</feature>
<sequence length="485" mass="55185">MLLQCFLNVFSGMGLKHLKYLLLCAAAVTLSGVSGKDGISESNSWDRQRLPLLLNTHTQFLKRSLFRGQEQEDEEKGRARTLCGIECQGSLPPLDQTEQERILGYETMYENGTRTHTDVSLQDFNKSSARTSAQTQTHTRKKREVYGADGRFVISDPHFITNYPFSTAVRLSTGCSGVLVSPKHVLTAAQCIHNGSEYLESARWLKVGVLQLKTKRRKGGVGRRRGVWQRGGRRGEEKVMEEKEEQNRLDGDGVRGRSGVKGRRRQRKRERGHVGADDGVMDDFERGRKQRRFNRVRRNIGRRNQPVFRWTRVKLTKLPQGWIQGKSSTNSVSSDYDYALLELRRPVKQKHMRLGVAPSAAALTRIHFSGYDVDKSLLDGRGDEKVVYRFCSVAKESDNLMYQQCDAQHGATGAGIYVRLRQEVGDEGRKVKWQRRVIGVFSGHQWVEMGGGQLRDFNVAVRITPPKYAQICHWIYGDPRLCKEV</sequence>
<dbReference type="EMBL" id="JAGKHQ010000009">
    <property type="protein sequence ID" value="KAG7509141.1"/>
    <property type="molecule type" value="Genomic_DNA"/>
</dbReference>